<evidence type="ECO:0000313" key="8">
    <source>
        <dbReference type="Proteomes" id="UP000051221"/>
    </source>
</evidence>
<evidence type="ECO:0000259" key="5">
    <source>
        <dbReference type="Pfam" id="PF00465"/>
    </source>
</evidence>
<dbReference type="Pfam" id="PF00465">
    <property type="entry name" value="Fe-ADH"/>
    <property type="match status" value="1"/>
</dbReference>
<proteinExistence type="inferred from homology"/>
<name>A0A0Q2SKL4_VIBFU</name>
<dbReference type="SUPFAM" id="SSF56796">
    <property type="entry name" value="Dehydroquinate synthase-like"/>
    <property type="match status" value="1"/>
</dbReference>
<dbReference type="InterPro" id="IPR039697">
    <property type="entry name" value="Alcohol_dehydrogenase_Fe"/>
</dbReference>
<accession>A0A0Q2SKL4</accession>
<feature type="domain" description="Fe-containing alcohol dehydrogenase-like C-terminal" evidence="6">
    <location>
        <begin position="185"/>
        <end position="379"/>
    </location>
</feature>
<dbReference type="GO" id="GO:0046872">
    <property type="term" value="F:metal ion binding"/>
    <property type="evidence" value="ECO:0007669"/>
    <property type="project" value="InterPro"/>
</dbReference>
<dbReference type="EMBL" id="LKHS01000001">
    <property type="protein sequence ID" value="KQH88123.1"/>
    <property type="molecule type" value="Genomic_DNA"/>
</dbReference>
<dbReference type="Gene3D" id="3.40.50.1970">
    <property type="match status" value="1"/>
</dbReference>
<comment type="caution">
    <text evidence="7">The sequence shown here is derived from an EMBL/GenBank/DDBJ whole genome shotgun (WGS) entry which is preliminary data.</text>
</comment>
<dbReference type="InterPro" id="IPR018211">
    <property type="entry name" value="ADH_Fe_CS"/>
</dbReference>
<protein>
    <submittedName>
        <fullName evidence="7">Lactaldehyde reductase</fullName>
    </submittedName>
</protein>
<keyword evidence="8" id="KW-1185">Reference proteome</keyword>
<dbReference type="Proteomes" id="UP000051221">
    <property type="component" value="Unassembled WGS sequence"/>
</dbReference>
<dbReference type="PANTHER" id="PTHR11496">
    <property type="entry name" value="ALCOHOL DEHYDROGENASE"/>
    <property type="match status" value="1"/>
</dbReference>
<comment type="cofactor">
    <cofactor evidence="1">
        <name>Fe cation</name>
        <dbReference type="ChEBI" id="CHEBI:24875"/>
    </cofactor>
</comment>
<keyword evidence="4" id="KW-0520">NAD</keyword>
<dbReference type="Gene3D" id="1.20.1090.10">
    <property type="entry name" value="Dehydroquinate synthase-like - alpha domain"/>
    <property type="match status" value="1"/>
</dbReference>
<dbReference type="CDD" id="cd08188">
    <property type="entry name" value="PDDH"/>
    <property type="match status" value="1"/>
</dbReference>
<evidence type="ECO:0000256" key="4">
    <source>
        <dbReference type="ARBA" id="ARBA00023027"/>
    </source>
</evidence>
<dbReference type="InterPro" id="IPR056798">
    <property type="entry name" value="ADH_Fe_C"/>
</dbReference>
<dbReference type="FunFam" id="3.40.50.1970:FF:000003">
    <property type="entry name" value="Alcohol dehydrogenase, iron-containing"/>
    <property type="match status" value="1"/>
</dbReference>
<sequence>MTVFKLAFPKINLSGVGAIEALVERLQQTHDNAPGLLICDPAMVELGFAKKLTDSNLNLTLFSQVRPNPDTHTVASALDAFEQCGAQYIIGFGGGSAIDTAKAIRILSANPTPISAYNGIEKVAQLGAPLYAINTTAGTAAEVTSNAVITDTATHVKHVIISDKIIPDVSVNDPSVMLGIPSAVTAATGIDALTHAIESYVSVGAHTLTDYISLESIKLIAQHLPSAVDDGSNLEAREMMAYGQFVAGLSFNSAGLGMVHAMAHPAGAQKDLPHGVCNAILLPIVCEFNRPARVEKFANIARAMGVDTSAMSEEEASFAAIDAIKALNQRVGIPAGFGELGITETDTLAWVNDAMADPCAGGNPIAMTQEQVIELYAQSV</sequence>
<dbReference type="PROSITE" id="PS00913">
    <property type="entry name" value="ADH_IRON_1"/>
    <property type="match status" value="1"/>
</dbReference>
<gene>
    <name evidence="7" type="ORF">AMR76_02220</name>
</gene>
<evidence type="ECO:0000256" key="1">
    <source>
        <dbReference type="ARBA" id="ARBA00001962"/>
    </source>
</evidence>
<keyword evidence="3" id="KW-0560">Oxidoreductase</keyword>
<dbReference type="InterPro" id="IPR001670">
    <property type="entry name" value="ADH_Fe/GldA"/>
</dbReference>
<dbReference type="PANTHER" id="PTHR11496:SF102">
    <property type="entry name" value="ALCOHOL DEHYDROGENASE 4"/>
    <property type="match status" value="1"/>
</dbReference>
<comment type="similarity">
    <text evidence="2">Belongs to the iron-containing alcohol dehydrogenase family.</text>
</comment>
<dbReference type="InParanoid" id="A0A0Q2SKL4"/>
<dbReference type="Pfam" id="PF25137">
    <property type="entry name" value="ADH_Fe_C"/>
    <property type="match status" value="1"/>
</dbReference>
<dbReference type="AlphaFoldDB" id="A0A0Q2SKL4"/>
<evidence type="ECO:0000313" key="7">
    <source>
        <dbReference type="EMBL" id="KQH88123.1"/>
    </source>
</evidence>
<dbReference type="GO" id="GO:0004022">
    <property type="term" value="F:alcohol dehydrogenase (NAD+) activity"/>
    <property type="evidence" value="ECO:0007669"/>
    <property type="project" value="TreeGrafter"/>
</dbReference>
<organism evidence="7 8">
    <name type="scientific">Vibrio furnissii</name>
    <dbReference type="NCBI Taxonomy" id="29494"/>
    <lineage>
        <taxon>Bacteria</taxon>
        <taxon>Pseudomonadati</taxon>
        <taxon>Pseudomonadota</taxon>
        <taxon>Gammaproteobacteria</taxon>
        <taxon>Vibrionales</taxon>
        <taxon>Vibrionaceae</taxon>
        <taxon>Vibrio</taxon>
    </lineage>
</organism>
<evidence type="ECO:0000259" key="6">
    <source>
        <dbReference type="Pfam" id="PF25137"/>
    </source>
</evidence>
<reference evidence="7 8" key="1">
    <citation type="submission" date="2015-08" db="EMBL/GenBank/DDBJ databases">
        <title>Antibacterial properties of a collection of Vibrionaceae strains.</title>
        <authorList>
            <person name="Giubergia S."/>
        </authorList>
    </citation>
    <scope>NUCLEOTIDE SEQUENCE [LARGE SCALE GENOMIC DNA]</scope>
    <source>
        <strain evidence="7 8">S0821</strain>
    </source>
</reference>
<dbReference type="RefSeq" id="WP_055465131.1">
    <property type="nucleotide sequence ID" value="NZ_LKHS01000001.1"/>
</dbReference>
<dbReference type="FunFam" id="1.20.1090.10:FF:000001">
    <property type="entry name" value="Aldehyde-alcohol dehydrogenase"/>
    <property type="match status" value="1"/>
</dbReference>
<evidence type="ECO:0000256" key="3">
    <source>
        <dbReference type="ARBA" id="ARBA00023002"/>
    </source>
</evidence>
<evidence type="ECO:0000256" key="2">
    <source>
        <dbReference type="ARBA" id="ARBA00007358"/>
    </source>
</evidence>
<feature type="domain" description="Alcohol dehydrogenase iron-type/glycerol dehydrogenase GldA" evidence="5">
    <location>
        <begin position="11"/>
        <end position="174"/>
    </location>
</feature>